<dbReference type="Proteomes" id="UP000243502">
    <property type="component" value="Chromosome 4"/>
</dbReference>
<dbReference type="OrthoDB" id="4723285at2"/>
<evidence type="ECO:0000313" key="2">
    <source>
        <dbReference type="Proteomes" id="UP000243502"/>
    </source>
</evidence>
<name>A0A2I8F3P1_9BURK</name>
<reference evidence="1 2" key="1">
    <citation type="submission" date="2018-01" db="EMBL/GenBank/DDBJ databases">
        <title>Species boundaries and ecological features among Paraburkholderia terrae DSMZ17804T, P. hospita DSMZ17164T and P. caribensis DSMZ13236T.</title>
        <authorList>
            <person name="Pratama A.A."/>
        </authorList>
    </citation>
    <scope>NUCLEOTIDE SEQUENCE [LARGE SCALE GENOMIC DNA]</scope>
    <source>
        <strain evidence="1 2">DSM 17804</strain>
    </source>
</reference>
<dbReference type="EMBL" id="CP026114">
    <property type="protein sequence ID" value="AUT66282.1"/>
    <property type="molecule type" value="Genomic_DNA"/>
</dbReference>
<evidence type="ECO:0000313" key="1">
    <source>
        <dbReference type="EMBL" id="AUT66282.1"/>
    </source>
</evidence>
<proteinExistence type="predicted"/>
<accession>A0A2I8F3P1</accession>
<dbReference type="AlphaFoldDB" id="A0A2I8F3P1"/>
<dbReference type="KEGG" id="pter:C2L65_41800"/>
<organism evidence="1 2">
    <name type="scientific">Paraburkholderia terrae</name>
    <dbReference type="NCBI Taxonomy" id="311230"/>
    <lineage>
        <taxon>Bacteria</taxon>
        <taxon>Pseudomonadati</taxon>
        <taxon>Pseudomonadota</taxon>
        <taxon>Betaproteobacteria</taxon>
        <taxon>Burkholderiales</taxon>
        <taxon>Burkholderiaceae</taxon>
        <taxon>Paraburkholderia</taxon>
    </lineage>
</organism>
<dbReference type="RefSeq" id="WP_042309122.1">
    <property type="nucleotide sequence ID" value="NZ_CP026114.1"/>
</dbReference>
<protein>
    <submittedName>
        <fullName evidence="1">Uncharacterized protein</fullName>
    </submittedName>
</protein>
<sequence>MSVDAVLRRDNLNGGDLDDFHDTAVLRIELAEGLWVVIGRVFLWNFSGTKQYVTARLRQKSTGADVDYKRNYQAEQQICYSLQAVLEVKDRLDTVSIQCDTYKGRWESPSIVAIRVDSIDWGGPGR</sequence>
<gene>
    <name evidence="1" type="ORF">C2L65_41800</name>
</gene>